<sequence length="328" mass="36479">MVYHDPKTKPYHLLDSVIPLDDDDELFDRLLGLVTENSKQPLSSCRPEAPFKARDYIQAPKCLYPKKAIECQDVEWLQENNVEEEAKVQFKQFLNLWGSHTKKTANAWSSTLLRRIEIQENPRDRIKELLKIPEYERGVRELIQTHSGTGKQRDLAVITGFITCVDMAVNKDDENAIAGGASLEPVSEATTGIPGATITVQGSVRKTRHQAISGAYKGEVVVACCYLSIFGEVTKSASRFKAWCQVKSQPSRWQVGEEPVVVQSDDGCAIYRIKRKAIKGNLDRPLGANAELPGDGETSQGKELAEDERDDLRFIIGAAGSVDEDDSE</sequence>
<dbReference type="EMBL" id="NIZV01000147">
    <property type="protein sequence ID" value="RSM04739.1"/>
    <property type="molecule type" value="Genomic_DNA"/>
</dbReference>
<keyword evidence="3" id="KW-1185">Reference proteome</keyword>
<gene>
    <name evidence="2" type="ORF">CDV31_009906</name>
</gene>
<evidence type="ECO:0000313" key="3">
    <source>
        <dbReference type="Proteomes" id="UP000288429"/>
    </source>
</evidence>
<dbReference type="Proteomes" id="UP000288429">
    <property type="component" value="Unassembled WGS sequence"/>
</dbReference>
<organism evidence="2 3">
    <name type="scientific">Fusarium ambrosium</name>
    <dbReference type="NCBI Taxonomy" id="131363"/>
    <lineage>
        <taxon>Eukaryota</taxon>
        <taxon>Fungi</taxon>
        <taxon>Dikarya</taxon>
        <taxon>Ascomycota</taxon>
        <taxon>Pezizomycotina</taxon>
        <taxon>Sordariomycetes</taxon>
        <taxon>Hypocreomycetidae</taxon>
        <taxon>Hypocreales</taxon>
        <taxon>Nectriaceae</taxon>
        <taxon>Fusarium</taxon>
        <taxon>Fusarium solani species complex</taxon>
    </lineage>
</organism>
<feature type="region of interest" description="Disordered" evidence="1">
    <location>
        <begin position="284"/>
        <end position="309"/>
    </location>
</feature>
<comment type="caution">
    <text evidence="2">The sequence shown here is derived from an EMBL/GenBank/DDBJ whole genome shotgun (WGS) entry which is preliminary data.</text>
</comment>
<evidence type="ECO:0000313" key="2">
    <source>
        <dbReference type="EMBL" id="RSM04739.1"/>
    </source>
</evidence>
<dbReference type="AlphaFoldDB" id="A0A428TS68"/>
<proteinExistence type="predicted"/>
<accession>A0A428TS68</accession>
<evidence type="ECO:0000256" key="1">
    <source>
        <dbReference type="SAM" id="MobiDB-lite"/>
    </source>
</evidence>
<reference evidence="2 3" key="1">
    <citation type="submission" date="2017-06" db="EMBL/GenBank/DDBJ databases">
        <title>Cmopartive genomic analysis of Ambrosia Fusariam Clade fungi.</title>
        <authorList>
            <person name="Stajich J.E."/>
            <person name="Carrillo J."/>
            <person name="Kijimoto T."/>
            <person name="Eskalen A."/>
            <person name="O'Donnell K."/>
            <person name="Kasson M."/>
        </authorList>
    </citation>
    <scope>NUCLEOTIDE SEQUENCE [LARGE SCALE GENOMIC DNA]</scope>
    <source>
        <strain evidence="2 3">NRRL 20438</strain>
    </source>
</reference>
<name>A0A428TS68_9HYPO</name>
<protein>
    <submittedName>
        <fullName evidence="2">Uncharacterized protein</fullName>
    </submittedName>
</protein>